<organism evidence="1 2">
    <name type="scientific">Alicyclobacillus acidocaldarius (strain Tc-4-1)</name>
    <name type="common">Bacillus acidocaldarius</name>
    <dbReference type="NCBI Taxonomy" id="1048834"/>
    <lineage>
        <taxon>Bacteria</taxon>
        <taxon>Bacillati</taxon>
        <taxon>Bacillota</taxon>
        <taxon>Bacilli</taxon>
        <taxon>Bacillales</taxon>
        <taxon>Alicyclobacillaceae</taxon>
        <taxon>Alicyclobacillus</taxon>
    </lineage>
</organism>
<dbReference type="STRING" id="1048834.TC41_1824"/>
<evidence type="ECO:0000313" key="1">
    <source>
        <dbReference type="EMBL" id="AEJ43742.1"/>
    </source>
</evidence>
<protein>
    <submittedName>
        <fullName evidence="1">Uncharacterized protein</fullName>
    </submittedName>
</protein>
<dbReference type="EMBL" id="CP002902">
    <property type="protein sequence ID" value="AEJ43742.1"/>
    <property type="molecule type" value="Genomic_DNA"/>
</dbReference>
<dbReference type="PATRIC" id="fig|1048834.4.peg.1724"/>
<dbReference type="KEGG" id="aad:TC41_1824"/>
<sequence length="84" mass="9356">MNLPPFIEFFSKLRPDHIEKVYDGLSFYIAPQPSDGPVDVETANQLRAVVCDSVAVIALYLLGEYHEWLAGQLSASNPCQTTKE</sequence>
<evidence type="ECO:0000313" key="2">
    <source>
        <dbReference type="Proteomes" id="UP000000292"/>
    </source>
</evidence>
<dbReference type="OrthoDB" id="3035925at2"/>
<reference evidence="1 2" key="1">
    <citation type="journal article" date="2011" name="J. Bacteriol.">
        <title>Complete Genome Sequence of Alicyclobacillus acidocaldarius Strain Tc-4-1.</title>
        <authorList>
            <person name="Chen Y."/>
            <person name="He Y."/>
            <person name="Zhang B."/>
            <person name="Yang J."/>
            <person name="Li W."/>
            <person name="Dong Z."/>
            <person name="Hu S."/>
        </authorList>
    </citation>
    <scope>NUCLEOTIDE SEQUENCE [LARGE SCALE GENOMIC DNA]</scope>
    <source>
        <strain evidence="1 2">Tc-4-1</strain>
    </source>
</reference>
<accession>F8ICS7</accession>
<name>F8ICS7_ALIAT</name>
<gene>
    <name evidence="1" type="ordered locus">TC41_1824</name>
</gene>
<dbReference type="HOGENOM" id="CLU_2520262_0_0_9"/>
<dbReference type="RefSeq" id="WP_014464602.1">
    <property type="nucleotide sequence ID" value="NC_017167.1"/>
</dbReference>
<dbReference type="Proteomes" id="UP000000292">
    <property type="component" value="Chromosome"/>
</dbReference>
<reference evidence="2" key="2">
    <citation type="submission" date="2011-06" db="EMBL/GenBank/DDBJ databases">
        <title>The complete genome sequence of Alicyclobacillus acidocaldarius sp. Tc-4-1.</title>
        <authorList>
            <person name="Chen Y."/>
            <person name="He Y."/>
            <person name="Dong Z."/>
            <person name="Hu S."/>
        </authorList>
    </citation>
    <scope>NUCLEOTIDE SEQUENCE [LARGE SCALE GENOMIC DNA]</scope>
    <source>
        <strain evidence="2">Tc-4-1</strain>
    </source>
</reference>
<dbReference type="AlphaFoldDB" id="F8ICS7"/>
<proteinExistence type="predicted"/>